<evidence type="ECO:0000259" key="1">
    <source>
        <dbReference type="Pfam" id="PF12697"/>
    </source>
</evidence>
<organism evidence="2 3">
    <name type="scientific">Symbiochloris irregularis</name>
    <dbReference type="NCBI Taxonomy" id="706552"/>
    <lineage>
        <taxon>Eukaryota</taxon>
        <taxon>Viridiplantae</taxon>
        <taxon>Chlorophyta</taxon>
        <taxon>core chlorophytes</taxon>
        <taxon>Trebouxiophyceae</taxon>
        <taxon>Trebouxiales</taxon>
        <taxon>Trebouxiaceae</taxon>
        <taxon>Symbiochloris</taxon>
    </lineage>
</organism>
<dbReference type="InterPro" id="IPR052897">
    <property type="entry name" value="Sec-Metab_Biosynth_Hydrolase"/>
</dbReference>
<gene>
    <name evidence="2" type="ORF">WJX73_010897</name>
</gene>
<name>A0AAW1P680_9CHLO</name>
<dbReference type="PANTHER" id="PTHR37017:SF11">
    <property type="entry name" value="ESTERASE_LIPASE_THIOESTERASE DOMAIN-CONTAINING PROTEIN"/>
    <property type="match status" value="1"/>
</dbReference>
<dbReference type="Proteomes" id="UP001465755">
    <property type="component" value="Unassembled WGS sequence"/>
</dbReference>
<dbReference type="InterPro" id="IPR000073">
    <property type="entry name" value="AB_hydrolase_1"/>
</dbReference>
<dbReference type="PANTHER" id="PTHR37017">
    <property type="entry name" value="AB HYDROLASE-1 DOMAIN-CONTAINING PROTEIN-RELATED"/>
    <property type="match status" value="1"/>
</dbReference>
<evidence type="ECO:0000313" key="2">
    <source>
        <dbReference type="EMBL" id="KAK9805466.1"/>
    </source>
</evidence>
<comment type="caution">
    <text evidence="2">The sequence shown here is derived from an EMBL/GenBank/DDBJ whole genome shotgun (WGS) entry which is preliminary data.</text>
</comment>
<evidence type="ECO:0000313" key="3">
    <source>
        <dbReference type="Proteomes" id="UP001465755"/>
    </source>
</evidence>
<keyword evidence="3" id="KW-1185">Reference proteome</keyword>
<dbReference type="SUPFAM" id="SSF53474">
    <property type="entry name" value="alpha/beta-Hydrolases"/>
    <property type="match status" value="1"/>
</dbReference>
<sequence>MVLGSCLPFEKVAADFSTLPAKTAALFVHGAWHGPECFSEVRRQLAEQGIESVAVDLPSCHSRPGSFQEDVAAVQNEIILLADQGADVVLVLHSYGGRVGTPAVQEGATELIDPAEHFYHDLPTDQQKYWASKLRPLGLAFKVVNAAAWLIIDSKNLR</sequence>
<dbReference type="EMBL" id="JALJOQ010000043">
    <property type="protein sequence ID" value="KAK9805466.1"/>
    <property type="molecule type" value="Genomic_DNA"/>
</dbReference>
<dbReference type="InterPro" id="IPR029058">
    <property type="entry name" value="AB_hydrolase_fold"/>
</dbReference>
<dbReference type="Gene3D" id="3.40.50.1820">
    <property type="entry name" value="alpha/beta hydrolase"/>
    <property type="match status" value="1"/>
</dbReference>
<accession>A0AAW1P680</accession>
<protein>
    <recommendedName>
        <fullName evidence="1">AB hydrolase-1 domain-containing protein</fullName>
    </recommendedName>
</protein>
<proteinExistence type="predicted"/>
<dbReference type="Pfam" id="PF12697">
    <property type="entry name" value="Abhydrolase_6"/>
    <property type="match status" value="1"/>
</dbReference>
<feature type="domain" description="AB hydrolase-1" evidence="1">
    <location>
        <begin position="26"/>
        <end position="102"/>
    </location>
</feature>
<reference evidence="2 3" key="1">
    <citation type="journal article" date="2024" name="Nat. Commun.">
        <title>Phylogenomics reveals the evolutionary origins of lichenization in chlorophyte algae.</title>
        <authorList>
            <person name="Puginier C."/>
            <person name="Libourel C."/>
            <person name="Otte J."/>
            <person name="Skaloud P."/>
            <person name="Haon M."/>
            <person name="Grisel S."/>
            <person name="Petersen M."/>
            <person name="Berrin J.G."/>
            <person name="Delaux P.M."/>
            <person name="Dal Grande F."/>
            <person name="Keller J."/>
        </authorList>
    </citation>
    <scope>NUCLEOTIDE SEQUENCE [LARGE SCALE GENOMIC DNA]</scope>
    <source>
        <strain evidence="2 3">SAG 2036</strain>
    </source>
</reference>
<dbReference type="AlphaFoldDB" id="A0AAW1P680"/>